<evidence type="ECO:0000313" key="2">
    <source>
        <dbReference type="EMBL" id="KAJ3990571.1"/>
    </source>
</evidence>
<sequence>MVKSEIDDIFASKGKIQPSPVIVTSNSSTAKSTKKDKKRKRKERDDKDSTAVEKPKKVPETIIDPSASMPSAKRVKSSKSSENAGNGKETKSGKAKKEEEKFKDSRGTGPRRKTEEGWSIYKADELGLKDDDEGGDTPLCPFDCDCCEFYPTFLAYFS</sequence>
<dbReference type="PANTHER" id="PTHR34066:SF1">
    <property type="entry name" value="DUF1764 FAMILY PROTEIN"/>
    <property type="match status" value="1"/>
</dbReference>
<protein>
    <recommendedName>
        <fullName evidence="4">DUF1764-domain-containing protein</fullName>
    </recommendedName>
</protein>
<reference evidence="2" key="1">
    <citation type="submission" date="2022-08" db="EMBL/GenBank/DDBJ databases">
        <authorList>
            <consortium name="DOE Joint Genome Institute"/>
            <person name="Min B."/>
            <person name="Riley R."/>
            <person name="Sierra-Patev S."/>
            <person name="Naranjo-Ortiz M."/>
            <person name="Looney B."/>
            <person name="Konkel Z."/>
            <person name="Slot J.C."/>
            <person name="Sakamoto Y."/>
            <person name="Steenwyk J.L."/>
            <person name="Rokas A."/>
            <person name="Carro J."/>
            <person name="Camarero S."/>
            <person name="Ferreira P."/>
            <person name="Molpeceres G."/>
            <person name="Ruiz-Duenas F.J."/>
            <person name="Serrano A."/>
            <person name="Henrissat B."/>
            <person name="Drula E."/>
            <person name="Hughes K.W."/>
            <person name="Mata J.L."/>
            <person name="Ishikawa N.K."/>
            <person name="Vargas-Isla R."/>
            <person name="Ushijima S."/>
            <person name="Smith C.A."/>
            <person name="Ahrendt S."/>
            <person name="Andreopoulos W."/>
            <person name="He G."/>
            <person name="Labutti K."/>
            <person name="Lipzen A."/>
            <person name="Ng V."/>
            <person name="Sandor L."/>
            <person name="Barry K."/>
            <person name="Martinez A.T."/>
            <person name="Xiao Y."/>
            <person name="Gibbons J.G."/>
            <person name="Terashima K."/>
            <person name="Hibbett D.S."/>
            <person name="Grigoriev I.V."/>
        </authorList>
    </citation>
    <scope>NUCLEOTIDE SEQUENCE</scope>
    <source>
        <strain evidence="2">TFB7829</strain>
    </source>
</reference>
<dbReference type="Pfam" id="PF08576">
    <property type="entry name" value="DUF1764"/>
    <property type="match status" value="1"/>
</dbReference>
<evidence type="ECO:0000256" key="1">
    <source>
        <dbReference type="SAM" id="MobiDB-lite"/>
    </source>
</evidence>
<dbReference type="EMBL" id="MU801890">
    <property type="protein sequence ID" value="KAJ3990571.1"/>
    <property type="molecule type" value="Genomic_DNA"/>
</dbReference>
<dbReference type="Proteomes" id="UP001163850">
    <property type="component" value="Unassembled WGS sequence"/>
</dbReference>
<evidence type="ECO:0008006" key="4">
    <source>
        <dbReference type="Google" id="ProtNLM"/>
    </source>
</evidence>
<dbReference type="AlphaFoldDB" id="A0AA38QBJ2"/>
<comment type="caution">
    <text evidence="2">The sequence shown here is derived from an EMBL/GenBank/DDBJ whole genome shotgun (WGS) entry which is preliminary data.</text>
</comment>
<dbReference type="InterPro" id="IPR013885">
    <property type="entry name" value="DUF1764_euk"/>
</dbReference>
<gene>
    <name evidence="2" type="ORF">F5890DRAFT_1548750</name>
</gene>
<dbReference type="PANTHER" id="PTHR34066">
    <property type="entry name" value="GROWTH FACTOR 2"/>
    <property type="match status" value="1"/>
</dbReference>
<name>A0AA38QBJ2_9AGAR</name>
<feature type="region of interest" description="Disordered" evidence="1">
    <location>
        <begin position="1"/>
        <end position="118"/>
    </location>
</feature>
<proteinExistence type="predicted"/>
<feature type="compositionally biased region" description="Basic residues" evidence="1">
    <location>
        <begin position="32"/>
        <end position="42"/>
    </location>
</feature>
<accession>A0AA38QBJ2</accession>
<evidence type="ECO:0000313" key="3">
    <source>
        <dbReference type="Proteomes" id="UP001163850"/>
    </source>
</evidence>
<feature type="compositionally biased region" description="Basic and acidic residues" evidence="1">
    <location>
        <begin position="43"/>
        <end position="59"/>
    </location>
</feature>
<feature type="compositionally biased region" description="Basic and acidic residues" evidence="1">
    <location>
        <begin position="88"/>
        <end position="118"/>
    </location>
</feature>
<organism evidence="2 3">
    <name type="scientific">Lentinula detonsa</name>
    <dbReference type="NCBI Taxonomy" id="2804962"/>
    <lineage>
        <taxon>Eukaryota</taxon>
        <taxon>Fungi</taxon>
        <taxon>Dikarya</taxon>
        <taxon>Basidiomycota</taxon>
        <taxon>Agaricomycotina</taxon>
        <taxon>Agaricomycetes</taxon>
        <taxon>Agaricomycetidae</taxon>
        <taxon>Agaricales</taxon>
        <taxon>Marasmiineae</taxon>
        <taxon>Omphalotaceae</taxon>
        <taxon>Lentinula</taxon>
    </lineage>
</organism>